<name>A0A8I6XTS5_HORVV</name>
<feature type="compositionally biased region" description="Polar residues" evidence="1">
    <location>
        <begin position="32"/>
        <end position="41"/>
    </location>
</feature>
<sequence>MREGRPSPRTTTTPLVAVTRDSHHNGRFLLRSSPNEASNPTRLKPPLPHCRHGHSYSPTPTPLGRLLLPVASSAERNTGFWSPRRIGFRPRRRPTSHHHHHRRSRGHLPDARAEIRGLDAIGREISRGNLILQRVLESLPHQIALRL</sequence>
<dbReference type="AlphaFoldDB" id="A0A8I6XTS5"/>
<feature type="compositionally biased region" description="Basic residues" evidence="1">
    <location>
        <begin position="86"/>
        <end position="106"/>
    </location>
</feature>
<dbReference type="Gramene" id="HORVU.MOREX.r2.6HG0481570.1">
    <property type="protein sequence ID" value="HORVU.MOREX.r2.6HG0481570.1"/>
    <property type="gene ID" value="HORVU.MOREX.r2.6HG0481570"/>
</dbReference>
<protein>
    <submittedName>
        <fullName evidence="2">Uncharacterized protein</fullName>
    </submittedName>
</protein>
<feature type="region of interest" description="Disordered" evidence="1">
    <location>
        <begin position="30"/>
        <end position="61"/>
    </location>
</feature>
<proteinExistence type="predicted"/>
<dbReference type="Gramene" id="HORVU.MOREX.r3.6HG0580760.1">
    <property type="protein sequence ID" value="HORVU.MOREX.r3.6HG0580760.1"/>
    <property type="gene ID" value="HORVU.MOREX.r3.6HG0580760"/>
</dbReference>
<evidence type="ECO:0000313" key="2">
    <source>
        <dbReference type="EnsemblPlants" id="HORVU.MOREX.r3.6HG0580760.1"/>
    </source>
</evidence>
<reference evidence="2" key="3">
    <citation type="submission" date="2022-01" db="UniProtKB">
        <authorList>
            <consortium name="EnsemblPlants"/>
        </authorList>
    </citation>
    <scope>IDENTIFICATION</scope>
    <source>
        <strain evidence="2">subsp. vulgare</strain>
    </source>
</reference>
<reference evidence="2" key="2">
    <citation type="submission" date="2020-10" db="EMBL/GenBank/DDBJ databases">
        <authorList>
            <person name="Scholz U."/>
            <person name="Mascher M."/>
            <person name="Fiebig A."/>
        </authorList>
    </citation>
    <scope>NUCLEOTIDE SEQUENCE [LARGE SCALE GENOMIC DNA]</scope>
    <source>
        <strain evidence="2">cv. Morex</strain>
    </source>
</reference>
<keyword evidence="3" id="KW-1185">Reference proteome</keyword>
<accession>A0A8I6XTS5</accession>
<dbReference type="Proteomes" id="UP000011116">
    <property type="component" value="Chromosome 6H"/>
</dbReference>
<reference evidence="3" key="1">
    <citation type="journal article" date="2012" name="Nature">
        <title>A physical, genetic and functional sequence assembly of the barley genome.</title>
        <authorList>
            <consortium name="The International Barley Genome Sequencing Consortium"/>
            <person name="Mayer K.F."/>
            <person name="Waugh R."/>
            <person name="Brown J.W."/>
            <person name="Schulman A."/>
            <person name="Langridge P."/>
            <person name="Platzer M."/>
            <person name="Fincher G.B."/>
            <person name="Muehlbauer G.J."/>
            <person name="Sato K."/>
            <person name="Close T.J."/>
            <person name="Wise R.P."/>
            <person name="Stein N."/>
        </authorList>
    </citation>
    <scope>NUCLEOTIDE SEQUENCE [LARGE SCALE GENOMIC DNA]</scope>
    <source>
        <strain evidence="3">cv. Morex</strain>
    </source>
</reference>
<organism evidence="2 3">
    <name type="scientific">Hordeum vulgare subsp. vulgare</name>
    <name type="common">Domesticated barley</name>
    <dbReference type="NCBI Taxonomy" id="112509"/>
    <lineage>
        <taxon>Eukaryota</taxon>
        <taxon>Viridiplantae</taxon>
        <taxon>Streptophyta</taxon>
        <taxon>Embryophyta</taxon>
        <taxon>Tracheophyta</taxon>
        <taxon>Spermatophyta</taxon>
        <taxon>Magnoliopsida</taxon>
        <taxon>Liliopsida</taxon>
        <taxon>Poales</taxon>
        <taxon>Poaceae</taxon>
        <taxon>BOP clade</taxon>
        <taxon>Pooideae</taxon>
        <taxon>Triticodae</taxon>
        <taxon>Triticeae</taxon>
        <taxon>Hordeinae</taxon>
        <taxon>Hordeum</taxon>
    </lineage>
</organism>
<dbReference type="EnsemblPlants" id="HORVU.MOREX.r3.6HG0580760.1">
    <property type="protein sequence ID" value="HORVU.MOREX.r3.6HG0580760.1"/>
    <property type="gene ID" value="HORVU.MOREX.r3.6HG0580760"/>
</dbReference>
<evidence type="ECO:0000313" key="3">
    <source>
        <dbReference type="Proteomes" id="UP000011116"/>
    </source>
</evidence>
<feature type="region of interest" description="Disordered" evidence="1">
    <location>
        <begin position="85"/>
        <end position="111"/>
    </location>
</feature>
<evidence type="ECO:0000256" key="1">
    <source>
        <dbReference type="SAM" id="MobiDB-lite"/>
    </source>
</evidence>